<organism evidence="1">
    <name type="scientific">marine sediment metagenome</name>
    <dbReference type="NCBI Taxonomy" id="412755"/>
    <lineage>
        <taxon>unclassified sequences</taxon>
        <taxon>metagenomes</taxon>
        <taxon>ecological metagenomes</taxon>
    </lineage>
</organism>
<proteinExistence type="predicted"/>
<dbReference type="AlphaFoldDB" id="A0A0F9RE11"/>
<gene>
    <name evidence="1" type="ORF">LCGC14_0659230</name>
</gene>
<protein>
    <submittedName>
        <fullName evidence="1">Uncharacterized protein</fullName>
    </submittedName>
</protein>
<name>A0A0F9RE11_9ZZZZ</name>
<reference evidence="1" key="1">
    <citation type="journal article" date="2015" name="Nature">
        <title>Complex archaea that bridge the gap between prokaryotes and eukaryotes.</title>
        <authorList>
            <person name="Spang A."/>
            <person name="Saw J.H."/>
            <person name="Jorgensen S.L."/>
            <person name="Zaremba-Niedzwiedzka K."/>
            <person name="Martijn J."/>
            <person name="Lind A.E."/>
            <person name="van Eijk R."/>
            <person name="Schleper C."/>
            <person name="Guy L."/>
            <person name="Ettema T.J."/>
        </authorList>
    </citation>
    <scope>NUCLEOTIDE SEQUENCE</scope>
</reference>
<accession>A0A0F9RE11</accession>
<evidence type="ECO:0000313" key="1">
    <source>
        <dbReference type="EMBL" id="KKN47802.1"/>
    </source>
</evidence>
<dbReference type="EMBL" id="LAZR01001256">
    <property type="protein sequence ID" value="KKN47802.1"/>
    <property type="molecule type" value="Genomic_DNA"/>
</dbReference>
<sequence>MHPFLLTSLDRFKNRVGKTATTNDDQIHSIIMEASAIADHFTGRNLRIRSYNGSDLGYEYLDGNGIDTIQTKQWPIYSVTTIHDDTSRVWGSDFLKPAADFLIHVDRGEIQLYPAATKGTIWKIGSSNVRISYTAGYGIFQIIDGVNDKIDFEETTSTELTATVAEGLYNVAGLLTVLDTALDAAGASTHACVYDYWTGKFSLVSDRSGGTPIFTLLTSSGTNIGTSIWRTLGFSTLADNANAASQEADNSALGIPADLEEAVLEIAIRIFQSTPGFGGARFDIVTQSQTGSHGQVYRYDEGRLPRNALATLKRLRRLET</sequence>
<comment type="caution">
    <text evidence="1">The sequence shown here is derived from an EMBL/GenBank/DDBJ whole genome shotgun (WGS) entry which is preliminary data.</text>
</comment>